<dbReference type="Gramene" id="EER95388">
    <property type="protein sequence ID" value="EER95388"/>
    <property type="gene ID" value="SORBI_3001G481000"/>
</dbReference>
<sequence>MTLISSHLDRQITALLSFGFLLGSCLAFHILHAVFLQLGCALAIGDGEDLLLVAEDDGQQELRRSRGYFFAAASRLSPGDDLFRFQTNGYSRLHRFFLTLFFRCQCTDGEANQQRLYDAGVQQTPAVQGNSKRKKRLRFQSKAAEAGASPSQRTRRAVLRSCREMLVREWCKLGSAIRRAAAVCLAPSTGADEDELDLPYVQLDKVTCRGVRREAFGPLYLVT</sequence>
<proteinExistence type="predicted"/>
<dbReference type="AlphaFoldDB" id="A0A921S5K4"/>
<reference evidence="1" key="2">
    <citation type="submission" date="2020-10" db="EMBL/GenBank/DDBJ databases">
        <authorList>
            <person name="Cooper E.A."/>
            <person name="Brenton Z.W."/>
            <person name="Flinn B.S."/>
            <person name="Jenkins J."/>
            <person name="Shu S."/>
            <person name="Flowers D."/>
            <person name="Luo F."/>
            <person name="Wang Y."/>
            <person name="Xia P."/>
            <person name="Barry K."/>
            <person name="Daum C."/>
            <person name="Lipzen A."/>
            <person name="Yoshinaga Y."/>
            <person name="Schmutz J."/>
            <person name="Saski C."/>
            <person name="Vermerris W."/>
            <person name="Kresovich S."/>
        </authorList>
    </citation>
    <scope>NUCLEOTIDE SEQUENCE</scope>
</reference>
<protein>
    <submittedName>
        <fullName evidence="1">Uncharacterized protein</fullName>
    </submittedName>
</protein>
<organism evidence="1 2">
    <name type="scientific">Sorghum bicolor</name>
    <name type="common">Sorghum</name>
    <name type="synonym">Sorghum vulgare</name>
    <dbReference type="NCBI Taxonomy" id="4558"/>
    <lineage>
        <taxon>Eukaryota</taxon>
        <taxon>Viridiplantae</taxon>
        <taxon>Streptophyta</taxon>
        <taxon>Embryophyta</taxon>
        <taxon>Tracheophyta</taxon>
        <taxon>Spermatophyta</taxon>
        <taxon>Magnoliopsida</taxon>
        <taxon>Liliopsida</taxon>
        <taxon>Poales</taxon>
        <taxon>Poaceae</taxon>
        <taxon>PACMAD clade</taxon>
        <taxon>Panicoideae</taxon>
        <taxon>Andropogonodae</taxon>
        <taxon>Andropogoneae</taxon>
        <taxon>Sorghinae</taxon>
        <taxon>Sorghum</taxon>
    </lineage>
</organism>
<dbReference type="EMBL" id="CM027680">
    <property type="protein sequence ID" value="KAG0552503.1"/>
    <property type="molecule type" value="Genomic_DNA"/>
</dbReference>
<comment type="caution">
    <text evidence="1">The sequence shown here is derived from an EMBL/GenBank/DDBJ whole genome shotgun (WGS) entry which is preliminary data.</text>
</comment>
<gene>
    <name evidence="1" type="ORF">BDA96_01G512700</name>
</gene>
<reference evidence="1" key="1">
    <citation type="journal article" date="2019" name="BMC Genomics">
        <title>A new reference genome for Sorghum bicolor reveals high levels of sequence similarity between sweet and grain genotypes: implications for the genetics of sugar metabolism.</title>
        <authorList>
            <person name="Cooper E.A."/>
            <person name="Brenton Z.W."/>
            <person name="Flinn B.S."/>
            <person name="Jenkins J."/>
            <person name="Shu S."/>
            <person name="Flowers D."/>
            <person name="Luo F."/>
            <person name="Wang Y."/>
            <person name="Xia P."/>
            <person name="Barry K."/>
            <person name="Daum C."/>
            <person name="Lipzen A."/>
            <person name="Yoshinaga Y."/>
            <person name="Schmutz J."/>
            <person name="Saski C."/>
            <person name="Vermerris W."/>
            <person name="Kresovich S."/>
        </authorList>
    </citation>
    <scope>NUCLEOTIDE SEQUENCE</scope>
</reference>
<evidence type="ECO:0000313" key="2">
    <source>
        <dbReference type="Proteomes" id="UP000807115"/>
    </source>
</evidence>
<evidence type="ECO:0000313" key="1">
    <source>
        <dbReference type="EMBL" id="KAG0552503.1"/>
    </source>
</evidence>
<name>A0A921S5K4_SORBI</name>
<dbReference type="Proteomes" id="UP000807115">
    <property type="component" value="Chromosome 1"/>
</dbReference>
<accession>A0A921S5K4</accession>